<evidence type="ECO:0000313" key="3">
    <source>
        <dbReference type="Proteomes" id="UP001298424"/>
    </source>
</evidence>
<accession>A0ABS9NN05</accession>
<comment type="caution">
    <text evidence="2">The sequence shown here is derived from an EMBL/GenBank/DDBJ whole genome shotgun (WGS) entry which is preliminary data.</text>
</comment>
<dbReference type="InterPro" id="IPR041635">
    <property type="entry name" value="Type_ISP_LLaBIII_C"/>
</dbReference>
<dbReference type="Proteomes" id="UP001298424">
    <property type="component" value="Unassembled WGS sequence"/>
</dbReference>
<dbReference type="Pfam" id="PF18135">
    <property type="entry name" value="Type_ISP_C"/>
    <property type="match status" value="1"/>
</dbReference>
<keyword evidence="3" id="KW-1185">Reference proteome</keyword>
<protein>
    <recommendedName>
        <fullName evidence="1">Type ISP restriction-modification enzyme LLaBIII C-terminal specificity domain-containing protein</fullName>
    </recommendedName>
</protein>
<gene>
    <name evidence="2" type="ORF">MB824_06715</name>
</gene>
<evidence type="ECO:0000259" key="1">
    <source>
        <dbReference type="Pfam" id="PF18135"/>
    </source>
</evidence>
<dbReference type="RefSeq" id="WP_238747398.1">
    <property type="nucleotide sequence ID" value="NZ_JAKOOW010000024.1"/>
</dbReference>
<reference evidence="2 3" key="1">
    <citation type="submission" date="2022-02" db="EMBL/GenBank/DDBJ databases">
        <title>Genome sequence data of Kingella unionensis sp. nov. strain CICC 24913 (CCUG 75125).</title>
        <authorList>
            <person name="Xiao M."/>
        </authorList>
    </citation>
    <scope>NUCLEOTIDE SEQUENCE [LARGE SCALE GENOMIC DNA]</scope>
    <source>
        <strain evidence="2 3">CICC 24913</strain>
    </source>
</reference>
<evidence type="ECO:0000313" key="2">
    <source>
        <dbReference type="EMBL" id="MCG6504184.1"/>
    </source>
</evidence>
<proteinExistence type="predicted"/>
<organism evidence="2 3">
    <name type="scientific">Kingella pumchi</name>
    <dbReference type="NCBI Taxonomy" id="2779506"/>
    <lineage>
        <taxon>Bacteria</taxon>
        <taxon>Pseudomonadati</taxon>
        <taxon>Pseudomonadota</taxon>
        <taxon>Betaproteobacteria</taxon>
        <taxon>Neisseriales</taxon>
        <taxon>Neisseriaceae</taxon>
        <taxon>Kingella</taxon>
    </lineage>
</organism>
<sequence length="158" mass="17569">MYFDNGFRRCSNIDSTQLQTFCNQTGLAYLPYDGTEAQTLPQSSLKTGKTETGAADSSVAPSGSFTSKTLLDYIYAVLHSSAYCRRYAEFLKTTCIRKVPAAAWQFYIGGYQPAQKWLKDRKGQTLTAADIEHYQKIILALTRTAGLMQQIDQAAQPV</sequence>
<dbReference type="EMBL" id="JAKOOW010000024">
    <property type="protein sequence ID" value="MCG6504184.1"/>
    <property type="molecule type" value="Genomic_DNA"/>
</dbReference>
<feature type="domain" description="Type ISP restriction-modification enzyme LLaBIII C-terminal specificity" evidence="1">
    <location>
        <begin position="93"/>
        <end position="149"/>
    </location>
</feature>
<name>A0ABS9NN05_9NEIS</name>